<evidence type="ECO:0000256" key="1">
    <source>
        <dbReference type="SAM" id="MobiDB-lite"/>
    </source>
</evidence>
<dbReference type="Proteomes" id="UP001174694">
    <property type="component" value="Unassembled WGS sequence"/>
</dbReference>
<feature type="compositionally biased region" description="Pro residues" evidence="1">
    <location>
        <begin position="114"/>
        <end position="128"/>
    </location>
</feature>
<keyword evidence="4" id="KW-1185">Reference proteome</keyword>
<evidence type="ECO:0000313" key="4">
    <source>
        <dbReference type="Proteomes" id="UP001174694"/>
    </source>
</evidence>
<organism evidence="3 4">
    <name type="scientific">Pleurostoma richardsiae</name>
    <dbReference type="NCBI Taxonomy" id="41990"/>
    <lineage>
        <taxon>Eukaryota</taxon>
        <taxon>Fungi</taxon>
        <taxon>Dikarya</taxon>
        <taxon>Ascomycota</taxon>
        <taxon>Pezizomycotina</taxon>
        <taxon>Sordariomycetes</taxon>
        <taxon>Sordariomycetidae</taxon>
        <taxon>Calosphaeriales</taxon>
        <taxon>Pleurostomataceae</taxon>
        <taxon>Pleurostoma</taxon>
    </lineage>
</organism>
<proteinExistence type="predicted"/>
<evidence type="ECO:0000256" key="2">
    <source>
        <dbReference type="SAM" id="Phobius"/>
    </source>
</evidence>
<dbReference type="EMBL" id="JANBVO010000054">
    <property type="protein sequence ID" value="KAJ9132982.1"/>
    <property type="molecule type" value="Genomic_DNA"/>
</dbReference>
<comment type="caution">
    <text evidence="3">The sequence shown here is derived from an EMBL/GenBank/DDBJ whole genome shotgun (WGS) entry which is preliminary data.</text>
</comment>
<keyword evidence="2" id="KW-0812">Transmembrane</keyword>
<feature type="transmembrane region" description="Helical" evidence="2">
    <location>
        <begin position="34"/>
        <end position="53"/>
    </location>
</feature>
<gene>
    <name evidence="3" type="ORF">NKR23_g11064</name>
</gene>
<feature type="compositionally biased region" description="Polar residues" evidence="1">
    <location>
        <begin position="174"/>
        <end position="188"/>
    </location>
</feature>
<sequence>MDSSRLIQRDDVPYGFVEENGRLVPFWYSRTGVIVKWSVFLGLFTIIGLYLLIGYTHAKRRMRKGLPPLAYHRWLVSKAELARVDPRYAYPQPAGYSNYRPDYYGMQPQPFAAPPPVYDPNAPRPPIYDGPEGATKVAPSQYGNQPTYRPADQDQAPMGDDFAPPPGPPPAVTANHTGSSNNPYRPGV</sequence>
<feature type="region of interest" description="Disordered" evidence="1">
    <location>
        <begin position="114"/>
        <end position="188"/>
    </location>
</feature>
<keyword evidence="2" id="KW-0472">Membrane</keyword>
<dbReference type="InterPro" id="IPR020999">
    <property type="entry name" value="Chitin_synth_reg_RCR"/>
</dbReference>
<dbReference type="AlphaFoldDB" id="A0AA38RBI0"/>
<dbReference type="Pfam" id="PF12273">
    <property type="entry name" value="RCR"/>
    <property type="match status" value="1"/>
</dbReference>
<evidence type="ECO:0000313" key="3">
    <source>
        <dbReference type="EMBL" id="KAJ9132982.1"/>
    </source>
</evidence>
<keyword evidence="2" id="KW-1133">Transmembrane helix</keyword>
<evidence type="ECO:0008006" key="5">
    <source>
        <dbReference type="Google" id="ProtNLM"/>
    </source>
</evidence>
<protein>
    <recommendedName>
        <fullName evidence="5">Ubiquitin-protein ligase sel1</fullName>
    </recommendedName>
</protein>
<accession>A0AA38RBI0</accession>
<name>A0AA38RBI0_9PEZI</name>
<reference evidence="3" key="1">
    <citation type="submission" date="2022-07" db="EMBL/GenBank/DDBJ databases">
        <title>Fungi with potential for degradation of polypropylene.</title>
        <authorList>
            <person name="Gostincar C."/>
        </authorList>
    </citation>
    <scope>NUCLEOTIDE SEQUENCE</scope>
    <source>
        <strain evidence="3">EXF-13308</strain>
    </source>
</reference>